<reference evidence="1" key="1">
    <citation type="submission" date="2022-02" db="EMBL/GenBank/DDBJ databases">
        <title>Plant Genome Project.</title>
        <authorList>
            <person name="Zhang R.-G."/>
        </authorList>
    </citation>
    <scope>NUCLEOTIDE SEQUENCE</scope>
    <source>
        <strain evidence="1">AT1</strain>
    </source>
</reference>
<dbReference type="Proteomes" id="UP001062846">
    <property type="component" value="Chromosome 13"/>
</dbReference>
<gene>
    <name evidence="1" type="ORF">RHMOL_Rhmol13G0046700</name>
</gene>
<keyword evidence="2" id="KW-1185">Reference proteome</keyword>
<evidence type="ECO:0000313" key="2">
    <source>
        <dbReference type="Proteomes" id="UP001062846"/>
    </source>
</evidence>
<name>A0ACC0L3K0_RHOML</name>
<evidence type="ECO:0000313" key="1">
    <source>
        <dbReference type="EMBL" id="KAI8523080.1"/>
    </source>
</evidence>
<sequence>MKKELSSSFSSSAVGFRNHNRTTANQVASFTGDKQVVIKYAKSLVDAYKSGIQEGLATGFGFGVILCVIFCTYSLATWFGAKMILTKGYTGGDVLNVLIAVLIGSMSLGQASTYMTAFAAGQEAAFKMFETINRKPEIDANDIKGKKIG</sequence>
<proteinExistence type="predicted"/>
<comment type="caution">
    <text evidence="1">The sequence shown here is derived from an EMBL/GenBank/DDBJ whole genome shotgun (WGS) entry which is preliminary data.</text>
</comment>
<accession>A0ACC0L3K0</accession>
<dbReference type="EMBL" id="CM046400">
    <property type="protein sequence ID" value="KAI8523080.1"/>
    <property type="molecule type" value="Genomic_DNA"/>
</dbReference>
<organism evidence="1 2">
    <name type="scientific">Rhododendron molle</name>
    <name type="common">Chinese azalea</name>
    <name type="synonym">Azalea mollis</name>
    <dbReference type="NCBI Taxonomy" id="49168"/>
    <lineage>
        <taxon>Eukaryota</taxon>
        <taxon>Viridiplantae</taxon>
        <taxon>Streptophyta</taxon>
        <taxon>Embryophyta</taxon>
        <taxon>Tracheophyta</taxon>
        <taxon>Spermatophyta</taxon>
        <taxon>Magnoliopsida</taxon>
        <taxon>eudicotyledons</taxon>
        <taxon>Gunneridae</taxon>
        <taxon>Pentapetalae</taxon>
        <taxon>asterids</taxon>
        <taxon>Ericales</taxon>
        <taxon>Ericaceae</taxon>
        <taxon>Ericoideae</taxon>
        <taxon>Rhodoreae</taxon>
        <taxon>Rhododendron</taxon>
    </lineage>
</organism>
<protein>
    <submittedName>
        <fullName evidence="1">Uncharacterized protein</fullName>
    </submittedName>
</protein>